<dbReference type="RefSeq" id="WP_111528777.1">
    <property type="nucleotide sequence ID" value="NZ_JBHRSG010000003.1"/>
</dbReference>
<comment type="caution">
    <text evidence="9">The sequence shown here is derived from an EMBL/GenBank/DDBJ whole genome shotgun (WGS) entry which is preliminary data.</text>
</comment>
<keyword evidence="4 5" id="KW-0274">FAD</keyword>
<dbReference type="Pfam" id="PF00441">
    <property type="entry name" value="Acyl-CoA_dh_1"/>
    <property type="match status" value="1"/>
</dbReference>
<reference evidence="10" key="1">
    <citation type="submission" date="2018-05" db="EMBL/GenBank/DDBJ databases">
        <authorList>
            <person name="Li X."/>
        </authorList>
    </citation>
    <scope>NUCLEOTIDE SEQUENCE [LARGE SCALE GENOMIC DNA]</scope>
    <source>
        <strain evidence="10">LX32</strain>
    </source>
</reference>
<protein>
    <submittedName>
        <fullName evidence="9">Acyl-CoA dehydrogenase</fullName>
    </submittedName>
</protein>
<dbReference type="PIRSF" id="PIRSF016578">
    <property type="entry name" value="HsaA"/>
    <property type="match status" value="1"/>
</dbReference>
<dbReference type="CDD" id="cd00567">
    <property type="entry name" value="ACAD"/>
    <property type="match status" value="1"/>
</dbReference>
<name>A0A328AKH7_9CAUL</name>
<evidence type="ECO:0000259" key="6">
    <source>
        <dbReference type="Pfam" id="PF00441"/>
    </source>
</evidence>
<dbReference type="OrthoDB" id="9780544at2"/>
<dbReference type="InterPro" id="IPR046373">
    <property type="entry name" value="Acyl-CoA_Oxase/DH_mid-dom_sf"/>
</dbReference>
<dbReference type="Gene3D" id="1.10.540.10">
    <property type="entry name" value="Acyl-CoA dehydrogenase/oxidase, N-terminal domain"/>
    <property type="match status" value="1"/>
</dbReference>
<organism evidence="9 10">
    <name type="scientific">Phenylobacterium soli</name>
    <dbReference type="NCBI Taxonomy" id="2170551"/>
    <lineage>
        <taxon>Bacteria</taxon>
        <taxon>Pseudomonadati</taxon>
        <taxon>Pseudomonadota</taxon>
        <taxon>Alphaproteobacteria</taxon>
        <taxon>Caulobacterales</taxon>
        <taxon>Caulobacteraceae</taxon>
        <taxon>Phenylobacterium</taxon>
    </lineage>
</organism>
<evidence type="ECO:0000259" key="7">
    <source>
        <dbReference type="Pfam" id="PF02770"/>
    </source>
</evidence>
<dbReference type="SUPFAM" id="SSF47203">
    <property type="entry name" value="Acyl-CoA dehydrogenase C-terminal domain-like"/>
    <property type="match status" value="1"/>
</dbReference>
<proteinExistence type="inferred from homology"/>
<keyword evidence="3 5" id="KW-0285">Flavoprotein</keyword>
<gene>
    <name evidence="9" type="ORF">DJ017_11070</name>
</gene>
<dbReference type="GO" id="GO:0003995">
    <property type="term" value="F:acyl-CoA dehydrogenase activity"/>
    <property type="evidence" value="ECO:0007669"/>
    <property type="project" value="TreeGrafter"/>
</dbReference>
<evidence type="ECO:0000313" key="9">
    <source>
        <dbReference type="EMBL" id="RAK55027.1"/>
    </source>
</evidence>
<dbReference type="PANTHER" id="PTHR43884">
    <property type="entry name" value="ACYL-COA DEHYDROGENASE"/>
    <property type="match status" value="1"/>
</dbReference>
<dbReference type="InterPro" id="IPR009075">
    <property type="entry name" value="AcylCo_DH/oxidase_C"/>
</dbReference>
<dbReference type="InterPro" id="IPR013786">
    <property type="entry name" value="AcylCoA_DH/ox_N"/>
</dbReference>
<feature type="domain" description="Acyl-CoA oxidase/dehydrogenase middle" evidence="7">
    <location>
        <begin position="124"/>
        <end position="221"/>
    </location>
</feature>
<accession>A0A328AKH7</accession>
<evidence type="ECO:0000256" key="2">
    <source>
        <dbReference type="ARBA" id="ARBA00009347"/>
    </source>
</evidence>
<evidence type="ECO:0000259" key="8">
    <source>
        <dbReference type="Pfam" id="PF02771"/>
    </source>
</evidence>
<dbReference type="Pfam" id="PF02771">
    <property type="entry name" value="Acyl-CoA_dh_N"/>
    <property type="match status" value="1"/>
</dbReference>
<evidence type="ECO:0000256" key="5">
    <source>
        <dbReference type="RuleBase" id="RU362125"/>
    </source>
</evidence>
<dbReference type="FunFam" id="1.20.140.10:FF:000012">
    <property type="entry name" value="Acyl-CoA dehydrogenase fadE12"/>
    <property type="match status" value="1"/>
</dbReference>
<feature type="domain" description="Acyl-CoA dehydrogenase/oxidase N-terminal" evidence="8">
    <location>
        <begin position="7"/>
        <end position="120"/>
    </location>
</feature>
<dbReference type="AlphaFoldDB" id="A0A328AKH7"/>
<evidence type="ECO:0000256" key="1">
    <source>
        <dbReference type="ARBA" id="ARBA00001974"/>
    </source>
</evidence>
<dbReference type="InterPro" id="IPR036250">
    <property type="entry name" value="AcylCo_DH-like_C"/>
</dbReference>
<dbReference type="GO" id="GO:0050660">
    <property type="term" value="F:flavin adenine dinucleotide binding"/>
    <property type="evidence" value="ECO:0007669"/>
    <property type="project" value="InterPro"/>
</dbReference>
<feature type="domain" description="Acyl-CoA dehydrogenase/oxidase C-terminal" evidence="6">
    <location>
        <begin position="234"/>
        <end position="381"/>
    </location>
</feature>
<evidence type="ECO:0000256" key="3">
    <source>
        <dbReference type="ARBA" id="ARBA00022630"/>
    </source>
</evidence>
<sequence>MNGFWFTEEQEAIREGVLRLCARFDADYWRRADETGEFPEAFVAAMGEAGWLGAAMPPELGGAGLGLTEAAIAMQAVAESGAGFSGASAVHLNIFGPMPLARFGTDEQKQRLIPRLISGEDKMCFGVTEPDAGLDTTSLSTRAERTNDGYVLRGRKMWTTMAQRATKMLIVARTTPKAEVKKATDGISLFYVDFDRERIQARPIPKMGRKAVESNAVFIDDLHVPADALVGEEGKGFYYLLEGLNPERVLIAAEAVGLGRAALKKAAGYAKERVVFGRPIGQNQGVAHPLARSWAELEAANLMAFKAAALYDAGCECGAEANAAKYLAGEAGFRACEAAVMAHGGMGYAKEFDVERYFREAMIPRLAPVSREMIFNFLAEKVLGLPKSY</sequence>
<keyword evidence="10" id="KW-1185">Reference proteome</keyword>
<dbReference type="Gene3D" id="1.20.140.10">
    <property type="entry name" value="Butyryl-CoA Dehydrogenase, subunit A, domain 3"/>
    <property type="match status" value="1"/>
</dbReference>
<dbReference type="Gene3D" id="2.40.110.10">
    <property type="entry name" value="Butyryl-CoA Dehydrogenase, subunit A, domain 2"/>
    <property type="match status" value="1"/>
</dbReference>
<keyword evidence="5" id="KW-0560">Oxidoreductase</keyword>
<dbReference type="InterPro" id="IPR009100">
    <property type="entry name" value="AcylCoA_DH/oxidase_NM_dom_sf"/>
</dbReference>
<dbReference type="Pfam" id="PF02770">
    <property type="entry name" value="Acyl-CoA_dh_M"/>
    <property type="match status" value="1"/>
</dbReference>
<dbReference type="Proteomes" id="UP000249254">
    <property type="component" value="Unassembled WGS sequence"/>
</dbReference>
<dbReference type="InterPro" id="IPR037069">
    <property type="entry name" value="AcylCoA_DH/ox_N_sf"/>
</dbReference>
<evidence type="ECO:0000256" key="4">
    <source>
        <dbReference type="ARBA" id="ARBA00022827"/>
    </source>
</evidence>
<dbReference type="PANTHER" id="PTHR43884:SF12">
    <property type="entry name" value="ISOVALERYL-COA DEHYDROGENASE, MITOCHONDRIAL-RELATED"/>
    <property type="match status" value="1"/>
</dbReference>
<evidence type="ECO:0000313" key="10">
    <source>
        <dbReference type="Proteomes" id="UP000249254"/>
    </source>
</evidence>
<dbReference type="SUPFAM" id="SSF56645">
    <property type="entry name" value="Acyl-CoA dehydrogenase NM domain-like"/>
    <property type="match status" value="1"/>
</dbReference>
<comment type="similarity">
    <text evidence="2 5">Belongs to the acyl-CoA dehydrogenase family.</text>
</comment>
<dbReference type="InterPro" id="IPR006091">
    <property type="entry name" value="Acyl-CoA_Oxase/DH_mid-dom"/>
</dbReference>
<comment type="cofactor">
    <cofactor evidence="1 5">
        <name>FAD</name>
        <dbReference type="ChEBI" id="CHEBI:57692"/>
    </cofactor>
</comment>
<dbReference type="EMBL" id="QFYQ01000001">
    <property type="protein sequence ID" value="RAK55027.1"/>
    <property type="molecule type" value="Genomic_DNA"/>
</dbReference>